<dbReference type="Proteomes" id="UP000030661">
    <property type="component" value="Unassembled WGS sequence"/>
</dbReference>
<dbReference type="AlphaFoldDB" id="A0A081C2C1"/>
<dbReference type="InterPro" id="IPR029039">
    <property type="entry name" value="Flavoprotein-like_sf"/>
</dbReference>
<sequence>MKIGIIYVAQPRQLEQTAKTLGRTLEKKGHQVEYLTVGTRDRATNLRKYDYIYLGSVAEGFFGGKIPEPVKDYVKQCRGLENSKSAAFLLKRFFGNTKGMKRLMAVLESMGSQVLDFQVIGGNSDIEALVNRLRG</sequence>
<accession>A0A081C2C1</accession>
<dbReference type="SUPFAM" id="SSF52218">
    <property type="entry name" value="Flavoproteins"/>
    <property type="match status" value="1"/>
</dbReference>
<gene>
    <name evidence="1" type="ORF">U27_05701</name>
</gene>
<keyword evidence="2" id="KW-1185">Reference proteome</keyword>
<name>A0A081C2C1_VECG1</name>
<dbReference type="EMBL" id="DF820468">
    <property type="protein sequence ID" value="GAK58726.1"/>
    <property type="molecule type" value="Genomic_DNA"/>
</dbReference>
<dbReference type="HOGENOM" id="CLU_1881655_0_0_0"/>
<dbReference type="Gene3D" id="3.40.50.360">
    <property type="match status" value="1"/>
</dbReference>
<organism evidence="1">
    <name type="scientific">Vecturithrix granuli</name>
    <dbReference type="NCBI Taxonomy" id="1499967"/>
    <lineage>
        <taxon>Bacteria</taxon>
        <taxon>Candidatus Moduliflexota</taxon>
        <taxon>Candidatus Vecturitrichia</taxon>
        <taxon>Candidatus Vecturitrichales</taxon>
        <taxon>Candidatus Vecturitrichaceae</taxon>
        <taxon>Candidatus Vecturithrix</taxon>
    </lineage>
</organism>
<protein>
    <submittedName>
        <fullName evidence="1">Uncharacterized protein</fullName>
    </submittedName>
</protein>
<dbReference type="STRING" id="1499967.U27_05701"/>
<dbReference type="eggNOG" id="COG0716">
    <property type="taxonomic scope" value="Bacteria"/>
</dbReference>
<evidence type="ECO:0000313" key="2">
    <source>
        <dbReference type="Proteomes" id="UP000030661"/>
    </source>
</evidence>
<evidence type="ECO:0000313" key="1">
    <source>
        <dbReference type="EMBL" id="GAK58726.1"/>
    </source>
</evidence>
<reference evidence="1" key="1">
    <citation type="journal article" date="2015" name="PeerJ">
        <title>First genomic representation of candidate bacterial phylum KSB3 points to enhanced environmental sensing as a trigger of wastewater bulking.</title>
        <authorList>
            <person name="Sekiguchi Y."/>
            <person name="Ohashi A."/>
            <person name="Parks D.H."/>
            <person name="Yamauchi T."/>
            <person name="Tyson G.W."/>
            <person name="Hugenholtz P."/>
        </authorList>
    </citation>
    <scope>NUCLEOTIDE SEQUENCE [LARGE SCALE GENOMIC DNA]</scope>
</reference>
<proteinExistence type="predicted"/>